<keyword evidence="1" id="KW-0812">Transmembrane</keyword>
<dbReference type="Proteomes" id="UP001472677">
    <property type="component" value="Unassembled WGS sequence"/>
</dbReference>
<keyword evidence="4" id="KW-1185">Reference proteome</keyword>
<evidence type="ECO:0000313" key="3">
    <source>
        <dbReference type="EMBL" id="KAK8564729.1"/>
    </source>
</evidence>
<evidence type="ECO:0000256" key="1">
    <source>
        <dbReference type="SAM" id="Phobius"/>
    </source>
</evidence>
<feature type="domain" description="RNase H type-1" evidence="2">
    <location>
        <begin position="171"/>
        <end position="238"/>
    </location>
</feature>
<accession>A0ABR2ERR5</accession>
<keyword evidence="1" id="KW-1133">Transmembrane helix</keyword>
<dbReference type="InterPro" id="IPR044730">
    <property type="entry name" value="RNase_H-like_dom_plant"/>
</dbReference>
<gene>
    <name evidence="3" type="ORF">V6N12_058312</name>
</gene>
<feature type="transmembrane region" description="Helical" evidence="1">
    <location>
        <begin position="144"/>
        <end position="173"/>
    </location>
</feature>
<keyword evidence="1" id="KW-0472">Membrane</keyword>
<protein>
    <recommendedName>
        <fullName evidence="2">RNase H type-1 domain-containing protein</fullName>
    </recommendedName>
</protein>
<dbReference type="InterPro" id="IPR002156">
    <property type="entry name" value="RNaseH_domain"/>
</dbReference>
<sequence length="269" mass="29777">MLSVFAVGFHLISLVRVVAAVANLSFIFSVIAPLHGVFGSLSFLARIIWFSLVPPWSPGSPLILKLLEALGPTYLPGLVYSHLSCGSCGSVGMTSFLMATGSFFLSSTRLVLLGLPILRKPFWFSCLLYSICMPRSNGKRRLGTVCVLILMLRFLFLSAWVLLVVFFVILLLARSMGIPRLQVQSDSSVAVRMVLNPMAMTCPSPLVRAIALFSYRDWFIDFTWVSREQNMVADGMSKLFPPPDYRLATFDAAPEIIRPLLAHDRDGIP</sequence>
<comment type="caution">
    <text evidence="3">The sequence shown here is derived from an EMBL/GenBank/DDBJ whole genome shotgun (WGS) entry which is preliminary data.</text>
</comment>
<dbReference type="Pfam" id="PF13456">
    <property type="entry name" value="RVT_3"/>
    <property type="match status" value="1"/>
</dbReference>
<organism evidence="3 4">
    <name type="scientific">Hibiscus sabdariffa</name>
    <name type="common">roselle</name>
    <dbReference type="NCBI Taxonomy" id="183260"/>
    <lineage>
        <taxon>Eukaryota</taxon>
        <taxon>Viridiplantae</taxon>
        <taxon>Streptophyta</taxon>
        <taxon>Embryophyta</taxon>
        <taxon>Tracheophyta</taxon>
        <taxon>Spermatophyta</taxon>
        <taxon>Magnoliopsida</taxon>
        <taxon>eudicotyledons</taxon>
        <taxon>Gunneridae</taxon>
        <taxon>Pentapetalae</taxon>
        <taxon>rosids</taxon>
        <taxon>malvids</taxon>
        <taxon>Malvales</taxon>
        <taxon>Malvaceae</taxon>
        <taxon>Malvoideae</taxon>
        <taxon>Hibiscus</taxon>
    </lineage>
</organism>
<dbReference type="EMBL" id="JBBPBM010000010">
    <property type="protein sequence ID" value="KAK8564729.1"/>
    <property type="molecule type" value="Genomic_DNA"/>
</dbReference>
<evidence type="ECO:0000259" key="2">
    <source>
        <dbReference type="Pfam" id="PF13456"/>
    </source>
</evidence>
<proteinExistence type="predicted"/>
<name>A0ABR2ERR5_9ROSI</name>
<reference evidence="3 4" key="1">
    <citation type="journal article" date="2024" name="G3 (Bethesda)">
        <title>Genome assembly of Hibiscus sabdariffa L. provides insights into metabolisms of medicinal natural products.</title>
        <authorList>
            <person name="Kim T."/>
        </authorList>
    </citation>
    <scope>NUCLEOTIDE SEQUENCE [LARGE SCALE GENOMIC DNA]</scope>
    <source>
        <strain evidence="3">TK-2024</strain>
        <tissue evidence="3">Old leaves</tissue>
    </source>
</reference>
<evidence type="ECO:0000313" key="4">
    <source>
        <dbReference type="Proteomes" id="UP001472677"/>
    </source>
</evidence>
<dbReference type="CDD" id="cd06222">
    <property type="entry name" value="RNase_H_like"/>
    <property type="match status" value="1"/>
</dbReference>